<dbReference type="OrthoDB" id="1937328at2759"/>
<organism evidence="1 2">
    <name type="scientific">Kingdonia uniflora</name>
    <dbReference type="NCBI Taxonomy" id="39325"/>
    <lineage>
        <taxon>Eukaryota</taxon>
        <taxon>Viridiplantae</taxon>
        <taxon>Streptophyta</taxon>
        <taxon>Embryophyta</taxon>
        <taxon>Tracheophyta</taxon>
        <taxon>Spermatophyta</taxon>
        <taxon>Magnoliopsida</taxon>
        <taxon>Ranunculales</taxon>
        <taxon>Circaeasteraceae</taxon>
        <taxon>Kingdonia</taxon>
    </lineage>
</organism>
<dbReference type="Proteomes" id="UP000541444">
    <property type="component" value="Unassembled WGS sequence"/>
</dbReference>
<keyword evidence="2" id="KW-1185">Reference proteome</keyword>
<evidence type="ECO:0000313" key="1">
    <source>
        <dbReference type="EMBL" id="KAF6155857.1"/>
    </source>
</evidence>
<name>A0A7J7MM01_9MAGN</name>
<dbReference type="AlphaFoldDB" id="A0A7J7MM01"/>
<dbReference type="PANTHER" id="PTHR20371:SF1">
    <property type="entry name" value="ENOLASE-PHOSPHATASE E1"/>
    <property type="match status" value="1"/>
</dbReference>
<dbReference type="Gene3D" id="3.40.50.1000">
    <property type="entry name" value="HAD superfamily/HAD-like"/>
    <property type="match status" value="1"/>
</dbReference>
<evidence type="ECO:0008006" key="3">
    <source>
        <dbReference type="Google" id="ProtNLM"/>
    </source>
</evidence>
<accession>A0A7J7MM01</accession>
<evidence type="ECO:0000313" key="2">
    <source>
        <dbReference type="Proteomes" id="UP000541444"/>
    </source>
</evidence>
<comment type="caution">
    <text evidence="1">The sequence shown here is derived from an EMBL/GenBank/DDBJ whole genome shotgun (WGS) entry which is preliminary data.</text>
</comment>
<dbReference type="InterPro" id="IPR036412">
    <property type="entry name" value="HAD-like_sf"/>
</dbReference>
<dbReference type="GO" id="GO:0043874">
    <property type="term" value="F:acireductone synthase activity"/>
    <property type="evidence" value="ECO:0007669"/>
    <property type="project" value="TreeGrafter"/>
</dbReference>
<dbReference type="GO" id="GO:0019509">
    <property type="term" value="P:L-methionine salvage from methylthioadenosine"/>
    <property type="evidence" value="ECO:0007669"/>
    <property type="project" value="TreeGrafter"/>
</dbReference>
<proteinExistence type="predicted"/>
<gene>
    <name evidence="1" type="ORF">GIB67_039188</name>
</gene>
<sequence length="83" mass="9035">MALANFPSSSNLARHKREPRSYFEISQSVGVDKPSEILFLTDIYEEAVAAKAAGLEAIISTRPGNGALPDNHGFKTIRSFLDV</sequence>
<reference evidence="1 2" key="1">
    <citation type="journal article" date="2020" name="IScience">
        <title>Genome Sequencing of the Endangered Kingdonia uniflora (Circaeasteraceae, Ranunculales) Reveals Potential Mechanisms of Evolutionary Specialization.</title>
        <authorList>
            <person name="Sun Y."/>
            <person name="Deng T."/>
            <person name="Zhang A."/>
            <person name="Moore M.J."/>
            <person name="Landis J.B."/>
            <person name="Lin N."/>
            <person name="Zhang H."/>
            <person name="Zhang X."/>
            <person name="Huang J."/>
            <person name="Zhang X."/>
            <person name="Sun H."/>
            <person name="Wang H."/>
        </authorList>
    </citation>
    <scope>NUCLEOTIDE SEQUENCE [LARGE SCALE GENOMIC DNA]</scope>
    <source>
        <strain evidence="1">TB1705</strain>
        <tissue evidence="1">Leaf</tissue>
    </source>
</reference>
<dbReference type="PANTHER" id="PTHR20371">
    <property type="entry name" value="ENOLASE-PHOSPHATASE E1"/>
    <property type="match status" value="1"/>
</dbReference>
<dbReference type="EMBL" id="JACGCM010001398">
    <property type="protein sequence ID" value="KAF6155857.1"/>
    <property type="molecule type" value="Genomic_DNA"/>
</dbReference>
<dbReference type="InterPro" id="IPR023214">
    <property type="entry name" value="HAD_sf"/>
</dbReference>
<protein>
    <recommendedName>
        <fullName evidence="3">Enolase-phosphatase E1</fullName>
    </recommendedName>
</protein>
<dbReference type="SUPFAM" id="SSF56784">
    <property type="entry name" value="HAD-like"/>
    <property type="match status" value="1"/>
</dbReference>